<keyword evidence="1" id="KW-1133">Transmembrane helix</keyword>
<feature type="transmembrane region" description="Helical" evidence="1">
    <location>
        <begin position="76"/>
        <end position="98"/>
    </location>
</feature>
<dbReference type="InterPro" id="IPR058210">
    <property type="entry name" value="SACS/Nov_dom"/>
</dbReference>
<dbReference type="Proteomes" id="UP001177003">
    <property type="component" value="Chromosome 5"/>
</dbReference>
<proteinExistence type="predicted"/>
<dbReference type="InterPro" id="IPR052957">
    <property type="entry name" value="Auxin_embryo_med"/>
</dbReference>
<organism evidence="3 4">
    <name type="scientific">Lactuca saligna</name>
    <name type="common">Willowleaf lettuce</name>
    <dbReference type="NCBI Taxonomy" id="75948"/>
    <lineage>
        <taxon>Eukaryota</taxon>
        <taxon>Viridiplantae</taxon>
        <taxon>Streptophyta</taxon>
        <taxon>Embryophyta</taxon>
        <taxon>Tracheophyta</taxon>
        <taxon>Spermatophyta</taxon>
        <taxon>Magnoliopsida</taxon>
        <taxon>eudicotyledons</taxon>
        <taxon>Gunneridae</taxon>
        <taxon>Pentapetalae</taxon>
        <taxon>asterids</taxon>
        <taxon>campanulids</taxon>
        <taxon>Asterales</taxon>
        <taxon>Asteraceae</taxon>
        <taxon>Cichorioideae</taxon>
        <taxon>Cichorieae</taxon>
        <taxon>Lactucinae</taxon>
        <taxon>Lactuca</taxon>
    </lineage>
</organism>
<dbReference type="AlphaFoldDB" id="A0AA36E673"/>
<accession>A0AA36E673</accession>
<protein>
    <recommendedName>
        <fullName evidence="2">Sacsin/Nov domain-containing protein</fullName>
    </recommendedName>
</protein>
<dbReference type="PANTHER" id="PTHR32387:SF3">
    <property type="entry name" value="ATP_DNA BINDING PROTEIN"/>
    <property type="match status" value="1"/>
</dbReference>
<dbReference type="PANTHER" id="PTHR32387">
    <property type="entry name" value="WU:FJ29H11"/>
    <property type="match status" value="1"/>
</dbReference>
<keyword evidence="1" id="KW-0812">Transmembrane</keyword>
<dbReference type="Gene3D" id="3.30.565.10">
    <property type="entry name" value="Histidine kinase-like ATPase, C-terminal domain"/>
    <property type="match status" value="1"/>
</dbReference>
<name>A0AA36E673_LACSI</name>
<feature type="domain" description="Sacsin/Nov" evidence="2">
    <location>
        <begin position="141"/>
        <end position="259"/>
    </location>
</feature>
<dbReference type="SUPFAM" id="SSF55874">
    <property type="entry name" value="ATPase domain of HSP90 chaperone/DNA topoisomerase II/histidine kinase"/>
    <property type="match status" value="1"/>
</dbReference>
<dbReference type="InterPro" id="IPR036890">
    <property type="entry name" value="HATPase_C_sf"/>
</dbReference>
<evidence type="ECO:0000256" key="1">
    <source>
        <dbReference type="SAM" id="Phobius"/>
    </source>
</evidence>
<sequence length="971" mass="109558">MIFLMVKAGRSRAHDESWEASRSDEHPIGGAGKVARGGGWGWWSEFDASTKARTRTATSQQITANRDSYRKTVGKLGIDILQFLNIFVFVCVGCLSFARGGRRMYLCKNEMASTTTAARKHVEKIRKTKFSIGGKSNPLTEDLHQAVKNLSAELYAKDVHFLMELIQNAEDNEYPKEVDPSLEFVITSKDITNTGAPATLLIFNNEKGFLSKNIDSICSVGRSTKKGLRKCGYIGEKGIGFKSVFLITAQPYIFSNGYQIWFNEKPCQQCNLGYIVPEWVEGDSILSAIQRVYGLASPLPTTTLVLPLKPEKVKPVKDQLSSIHPEVLLFLSKIRWLSVREVNEDSRLNTVSAVSISKEKNFVTAKNMDADSYTLHLTAGDGVERECGYYMWKQRFHVKPENKVEARMEVDEWSITFAFPNGERLKRGSSLPGIYSFLPTETVTHFPFIIQADFLMASSRENILWDNRWNQGILDSLPVAFINAFTSLGHHQSKVEERESFTTQKLFQKPNEVGRLKPAFWSIINKARSQKVSFCNDSSCGTYLLASSLDKKEYNAVLDFLEIKLVKHQWYARFIVSSKLAMGVSEDVYIQLLLFIAENWVSDFYQTDIMKTPLIKYVGGDGKVDLVTLGTNKLLASDYDDISWLINWNKEFQGSTGKHFLPKSTQEAIRSCAKKSTLVKWLKEKANVNFVSVYEYALHLLNSSSVTTDHKLAVTYAHFLYRSLQKKYLEEYQVQSLCSEMPIVDNYGNVTQTRSGVLVPSKGSRWVELIGSNPWRQHNYVELGEDYTRRVTYFGDATSGQELVSFLQKYVGASDVPNLFPPNAAIPTLSSTLTKKNTFLLLEWLHYIRTKGSTLPERFLSSIKNSSWLKISSGSGSGYRPPSESFMPDSSIGNLVKKGSNLVDVPLIDLKYYGVGMKDYKEELRTIGVGFENAEACEHIGKRLMSLAANSNLRRDDFISILKFIKYLGAN</sequence>
<dbReference type="NCBIfam" id="NF047352">
    <property type="entry name" value="P_loop_sacsin"/>
    <property type="match status" value="1"/>
</dbReference>
<dbReference type="Pfam" id="PF25794">
    <property type="entry name" value="SACS"/>
    <property type="match status" value="1"/>
</dbReference>
<evidence type="ECO:0000313" key="4">
    <source>
        <dbReference type="Proteomes" id="UP001177003"/>
    </source>
</evidence>
<reference evidence="3" key="1">
    <citation type="submission" date="2023-04" db="EMBL/GenBank/DDBJ databases">
        <authorList>
            <person name="Vijverberg K."/>
            <person name="Xiong W."/>
            <person name="Schranz E."/>
        </authorList>
    </citation>
    <scope>NUCLEOTIDE SEQUENCE</scope>
</reference>
<keyword evidence="1" id="KW-0472">Membrane</keyword>
<gene>
    <name evidence="3" type="ORF">LSALG_LOCUS23303</name>
</gene>
<dbReference type="EMBL" id="OX465081">
    <property type="protein sequence ID" value="CAI9283723.1"/>
    <property type="molecule type" value="Genomic_DNA"/>
</dbReference>
<evidence type="ECO:0000313" key="3">
    <source>
        <dbReference type="EMBL" id="CAI9283723.1"/>
    </source>
</evidence>
<evidence type="ECO:0000259" key="2">
    <source>
        <dbReference type="Pfam" id="PF25794"/>
    </source>
</evidence>
<keyword evidence="4" id="KW-1185">Reference proteome</keyword>